<gene>
    <name evidence="2" type="primary">LOC142177393</name>
</gene>
<dbReference type="Proteomes" id="UP000790787">
    <property type="component" value="Chromosome 23"/>
</dbReference>
<organism evidence="1 2">
    <name type="scientific">Nicotiana tabacum</name>
    <name type="common">Common tobacco</name>
    <dbReference type="NCBI Taxonomy" id="4097"/>
    <lineage>
        <taxon>Eukaryota</taxon>
        <taxon>Viridiplantae</taxon>
        <taxon>Streptophyta</taxon>
        <taxon>Embryophyta</taxon>
        <taxon>Tracheophyta</taxon>
        <taxon>Spermatophyta</taxon>
        <taxon>Magnoliopsida</taxon>
        <taxon>eudicotyledons</taxon>
        <taxon>Gunneridae</taxon>
        <taxon>Pentapetalae</taxon>
        <taxon>asterids</taxon>
        <taxon>lamiids</taxon>
        <taxon>Solanales</taxon>
        <taxon>Solanaceae</taxon>
        <taxon>Nicotianoideae</taxon>
        <taxon>Nicotianeae</taxon>
        <taxon>Nicotiana</taxon>
    </lineage>
</organism>
<protein>
    <submittedName>
        <fullName evidence="2">Uncharacterized protein LOC142177393</fullName>
    </submittedName>
</protein>
<reference evidence="1" key="1">
    <citation type="journal article" date="2014" name="Nat. Commun.">
        <title>The tobacco genome sequence and its comparison with those of tomato and potato.</title>
        <authorList>
            <person name="Sierro N."/>
            <person name="Battey J.N."/>
            <person name="Ouadi S."/>
            <person name="Bakaher N."/>
            <person name="Bovet L."/>
            <person name="Willig A."/>
            <person name="Goepfert S."/>
            <person name="Peitsch M.C."/>
            <person name="Ivanov N.V."/>
        </authorList>
    </citation>
    <scope>NUCLEOTIDE SEQUENCE [LARGE SCALE GENOMIC DNA]</scope>
</reference>
<accession>A0AC58TXN4</accession>
<proteinExistence type="predicted"/>
<evidence type="ECO:0000313" key="1">
    <source>
        <dbReference type="Proteomes" id="UP000790787"/>
    </source>
</evidence>
<reference evidence="2" key="2">
    <citation type="submission" date="2025-08" db="UniProtKB">
        <authorList>
            <consortium name="RefSeq"/>
        </authorList>
    </citation>
    <scope>IDENTIFICATION</scope>
    <source>
        <tissue evidence="2">Leaf</tissue>
    </source>
</reference>
<evidence type="ECO:0000313" key="2">
    <source>
        <dbReference type="RefSeq" id="XP_075101980.1"/>
    </source>
</evidence>
<keyword evidence="1" id="KW-1185">Reference proteome</keyword>
<sequence length="195" mass="21300">MANSSVPQVQQKFDVIRQLRVEVDAVKAEAEEWKKNMDRLASEKEAARTQLASAEIQLRSLKEKAFVQASDRERLATELSTAKSEVEKAMANADAMVAVYRFDAEAAQVRAKEVAEAAQARANWVAEHAKCQSRRETLEEIHARGFDLTAEIEKAKELEAETGVLAFPDGDDTGSMSGSKSEGGLEGEDASPGED</sequence>
<name>A0AC58TXN4_TOBAC</name>
<dbReference type="RefSeq" id="XP_075101980.1">
    <property type="nucleotide sequence ID" value="XM_075245879.1"/>
</dbReference>